<keyword evidence="6 12" id="KW-0068">Autocatalytic cleavage</keyword>
<dbReference type="AlphaFoldDB" id="A0A1F7YSB4"/>
<sequence>MAPILYKRQRQILEFIQQYIAGNGVAPTLKQIADAINVSSLATVHEHLTALENKGLIKRSPGKNRSIELVDATPDFLGERAIEVPILGYIAAGAPIEPHTDPNASISVGPSFVSGKKRVYVLQVRGESMIDEQIRDGDYVVVEETDSAQNGQIVVALLDNGMATLKRFFKESTRIRLEPANSTMSPIFVKNVTIQGRVVGLLRRYASN</sequence>
<keyword evidence="2 12" id="KW-0678">Repressor</keyword>
<evidence type="ECO:0000256" key="6">
    <source>
        <dbReference type="ARBA" id="ARBA00022813"/>
    </source>
</evidence>
<evidence type="ECO:0000256" key="11">
    <source>
        <dbReference type="ARBA" id="ARBA00023236"/>
    </source>
</evidence>
<reference evidence="16 17" key="1">
    <citation type="journal article" date="2016" name="Nat. Commun.">
        <title>Thousands of microbial genomes shed light on interconnected biogeochemical processes in an aquifer system.</title>
        <authorList>
            <person name="Anantharaman K."/>
            <person name="Brown C.T."/>
            <person name="Hug L.A."/>
            <person name="Sharon I."/>
            <person name="Castelle C.J."/>
            <person name="Probst A.J."/>
            <person name="Thomas B.C."/>
            <person name="Singh A."/>
            <person name="Wilkins M.J."/>
            <person name="Karaoz U."/>
            <person name="Brodie E.L."/>
            <person name="Williams K.H."/>
            <person name="Hubbard S.S."/>
            <person name="Banfield J.F."/>
        </authorList>
    </citation>
    <scope>NUCLEOTIDE SEQUENCE [LARGE SCALE GENOMIC DNA]</scope>
</reference>
<keyword evidence="4 12" id="KW-0227">DNA damage</keyword>
<dbReference type="InterPro" id="IPR006200">
    <property type="entry name" value="LexA"/>
</dbReference>
<dbReference type="PANTHER" id="PTHR33516">
    <property type="entry name" value="LEXA REPRESSOR"/>
    <property type="match status" value="1"/>
</dbReference>
<dbReference type="Proteomes" id="UP000177263">
    <property type="component" value="Unassembled WGS sequence"/>
</dbReference>
<dbReference type="GO" id="GO:0045892">
    <property type="term" value="P:negative regulation of DNA-templated transcription"/>
    <property type="evidence" value="ECO:0007669"/>
    <property type="project" value="UniProtKB-UniRule"/>
</dbReference>
<evidence type="ECO:0000256" key="10">
    <source>
        <dbReference type="ARBA" id="ARBA00023204"/>
    </source>
</evidence>
<name>A0A1F7YSB4_9BACT</name>
<evidence type="ECO:0000313" key="16">
    <source>
        <dbReference type="EMBL" id="OGM29809.1"/>
    </source>
</evidence>
<feature type="DNA-binding region" description="H-T-H motif" evidence="12">
    <location>
        <begin position="29"/>
        <end position="49"/>
    </location>
</feature>
<feature type="active site" description="For autocatalytic cleavage activity" evidence="12">
    <location>
        <position position="166"/>
    </location>
</feature>
<dbReference type="GO" id="GO:0003677">
    <property type="term" value="F:DNA binding"/>
    <property type="evidence" value="ECO:0007669"/>
    <property type="project" value="UniProtKB-UniRule"/>
</dbReference>
<keyword evidence="5 12" id="KW-0378">Hydrolase</keyword>
<evidence type="ECO:0000256" key="3">
    <source>
        <dbReference type="ARBA" id="ARBA00022705"/>
    </source>
</evidence>
<evidence type="ECO:0000256" key="4">
    <source>
        <dbReference type="ARBA" id="ARBA00022763"/>
    </source>
</evidence>
<evidence type="ECO:0000256" key="5">
    <source>
        <dbReference type="ARBA" id="ARBA00022801"/>
    </source>
</evidence>
<dbReference type="InterPro" id="IPR050077">
    <property type="entry name" value="LexA_repressor"/>
</dbReference>
<dbReference type="GO" id="GO:0006508">
    <property type="term" value="P:proteolysis"/>
    <property type="evidence" value="ECO:0007669"/>
    <property type="project" value="InterPro"/>
</dbReference>
<feature type="domain" description="Peptidase S24/S26A/S26B/S26C" evidence="14">
    <location>
        <begin position="85"/>
        <end position="199"/>
    </location>
</feature>
<dbReference type="GO" id="GO:0009432">
    <property type="term" value="P:SOS response"/>
    <property type="evidence" value="ECO:0007669"/>
    <property type="project" value="UniProtKB-UniRule"/>
</dbReference>
<comment type="subunit">
    <text evidence="12">Homodimer.</text>
</comment>
<dbReference type="InterPro" id="IPR036388">
    <property type="entry name" value="WH-like_DNA-bd_sf"/>
</dbReference>
<dbReference type="HAMAP" id="MF_00015">
    <property type="entry name" value="LexA"/>
    <property type="match status" value="1"/>
</dbReference>
<evidence type="ECO:0000259" key="15">
    <source>
        <dbReference type="Pfam" id="PF01726"/>
    </source>
</evidence>
<dbReference type="InterPro" id="IPR036390">
    <property type="entry name" value="WH_DNA-bd_sf"/>
</dbReference>
<dbReference type="FunFam" id="2.10.109.10:FF:000001">
    <property type="entry name" value="LexA repressor"/>
    <property type="match status" value="1"/>
</dbReference>
<comment type="function">
    <text evidence="12">Represses a number of genes involved in the response to DNA damage (SOS response), including recA and lexA. In the presence of single-stranded DNA, RecA interacts with LexA causing an autocatalytic cleavage which disrupts the DNA-binding part of LexA, leading to derepression of the SOS regulon and eventually DNA repair.</text>
</comment>
<dbReference type="CDD" id="cd06529">
    <property type="entry name" value="S24_LexA-like"/>
    <property type="match status" value="1"/>
</dbReference>
<evidence type="ECO:0000256" key="7">
    <source>
        <dbReference type="ARBA" id="ARBA00023015"/>
    </source>
</evidence>
<evidence type="ECO:0000256" key="1">
    <source>
        <dbReference type="ARBA" id="ARBA00007484"/>
    </source>
</evidence>
<keyword evidence="11 12" id="KW-0742">SOS response</keyword>
<dbReference type="InterPro" id="IPR006199">
    <property type="entry name" value="LexA_DNA-bd_dom"/>
</dbReference>
<dbReference type="Gene3D" id="1.10.10.10">
    <property type="entry name" value="Winged helix-like DNA-binding domain superfamily/Winged helix DNA-binding domain"/>
    <property type="match status" value="1"/>
</dbReference>
<evidence type="ECO:0000256" key="8">
    <source>
        <dbReference type="ARBA" id="ARBA00023125"/>
    </source>
</evidence>
<organism evidence="16 17">
    <name type="scientific">Candidatus Woesebacteria bacterium RIFCSPHIGHO2_01_FULL_41_10</name>
    <dbReference type="NCBI Taxonomy" id="1802500"/>
    <lineage>
        <taxon>Bacteria</taxon>
        <taxon>Candidatus Woeseibacteriota</taxon>
    </lineage>
</organism>
<evidence type="ECO:0000313" key="17">
    <source>
        <dbReference type="Proteomes" id="UP000177263"/>
    </source>
</evidence>
<dbReference type="GO" id="GO:0004252">
    <property type="term" value="F:serine-type endopeptidase activity"/>
    <property type="evidence" value="ECO:0007669"/>
    <property type="project" value="UniProtKB-UniRule"/>
</dbReference>
<keyword evidence="7 12" id="KW-0805">Transcription regulation</keyword>
<feature type="site" description="Cleavage; by autolysis" evidence="12">
    <location>
        <begin position="92"/>
        <end position="93"/>
    </location>
</feature>
<dbReference type="NCBIfam" id="TIGR00498">
    <property type="entry name" value="lexA"/>
    <property type="match status" value="1"/>
</dbReference>
<dbReference type="Gene3D" id="2.10.109.10">
    <property type="entry name" value="Umud Fragment, subunit A"/>
    <property type="match status" value="1"/>
</dbReference>
<dbReference type="InterPro" id="IPR039418">
    <property type="entry name" value="LexA-like"/>
</dbReference>
<dbReference type="Pfam" id="PF00717">
    <property type="entry name" value="Peptidase_S24"/>
    <property type="match status" value="1"/>
</dbReference>
<dbReference type="GO" id="GO:0006281">
    <property type="term" value="P:DNA repair"/>
    <property type="evidence" value="ECO:0007669"/>
    <property type="project" value="UniProtKB-UniRule"/>
</dbReference>
<feature type="active site" description="For autocatalytic cleavage activity" evidence="12">
    <location>
        <position position="128"/>
    </location>
</feature>
<dbReference type="EMBL" id="MGGM01000009">
    <property type="protein sequence ID" value="OGM29809.1"/>
    <property type="molecule type" value="Genomic_DNA"/>
</dbReference>
<evidence type="ECO:0000256" key="13">
    <source>
        <dbReference type="RuleBase" id="RU003991"/>
    </source>
</evidence>
<dbReference type="STRING" id="1802500.A2801_00200"/>
<evidence type="ECO:0000256" key="2">
    <source>
        <dbReference type="ARBA" id="ARBA00022491"/>
    </source>
</evidence>
<dbReference type="EC" id="3.4.21.88" evidence="12"/>
<protein>
    <recommendedName>
        <fullName evidence="12">LexA repressor</fullName>
        <ecNumber evidence="12">3.4.21.88</ecNumber>
    </recommendedName>
</protein>
<dbReference type="PRINTS" id="PR00726">
    <property type="entry name" value="LEXASERPTASE"/>
</dbReference>
<accession>A0A1F7YSB4</accession>
<dbReference type="PANTHER" id="PTHR33516:SF2">
    <property type="entry name" value="LEXA REPRESSOR-RELATED"/>
    <property type="match status" value="1"/>
</dbReference>
<dbReference type="SUPFAM" id="SSF51306">
    <property type="entry name" value="LexA/Signal peptidase"/>
    <property type="match status" value="1"/>
</dbReference>
<keyword evidence="9 12" id="KW-0804">Transcription</keyword>
<feature type="domain" description="LexA repressor DNA-binding" evidence="15">
    <location>
        <begin position="5"/>
        <end position="65"/>
    </location>
</feature>
<dbReference type="InterPro" id="IPR006197">
    <property type="entry name" value="Peptidase_S24_LexA"/>
</dbReference>
<dbReference type="InterPro" id="IPR036286">
    <property type="entry name" value="LexA/Signal_pep-like_sf"/>
</dbReference>
<proteinExistence type="inferred from homology"/>
<dbReference type="InterPro" id="IPR015927">
    <property type="entry name" value="Peptidase_S24_S26A/B/C"/>
</dbReference>
<dbReference type="SUPFAM" id="SSF46785">
    <property type="entry name" value="Winged helix' DNA-binding domain"/>
    <property type="match status" value="1"/>
</dbReference>
<keyword evidence="8 12" id="KW-0238">DNA-binding</keyword>
<gene>
    <name evidence="12" type="primary">lexA</name>
    <name evidence="16" type="ORF">A2801_00200</name>
</gene>
<keyword evidence="3 12" id="KW-0235">DNA replication</keyword>
<dbReference type="GO" id="GO:0006260">
    <property type="term" value="P:DNA replication"/>
    <property type="evidence" value="ECO:0007669"/>
    <property type="project" value="UniProtKB-UniRule"/>
</dbReference>
<evidence type="ECO:0000256" key="9">
    <source>
        <dbReference type="ARBA" id="ARBA00023163"/>
    </source>
</evidence>
<comment type="catalytic activity">
    <reaction evidence="12">
        <text>Hydrolysis of Ala-|-Gly bond in repressor LexA.</text>
        <dbReference type="EC" id="3.4.21.88"/>
    </reaction>
</comment>
<evidence type="ECO:0000259" key="14">
    <source>
        <dbReference type="Pfam" id="PF00717"/>
    </source>
</evidence>
<dbReference type="Pfam" id="PF01726">
    <property type="entry name" value="LexA_DNA_bind"/>
    <property type="match status" value="1"/>
</dbReference>
<evidence type="ECO:0000256" key="12">
    <source>
        <dbReference type="HAMAP-Rule" id="MF_00015"/>
    </source>
</evidence>
<keyword evidence="10 12" id="KW-0234">DNA repair</keyword>
<comment type="similarity">
    <text evidence="1 12 13">Belongs to the peptidase S24 family.</text>
</comment>
<comment type="caution">
    <text evidence="16">The sequence shown here is derived from an EMBL/GenBank/DDBJ whole genome shotgun (WGS) entry which is preliminary data.</text>
</comment>